<dbReference type="SUPFAM" id="SSF46785">
    <property type="entry name" value="Winged helix' DNA-binding domain"/>
    <property type="match status" value="1"/>
</dbReference>
<evidence type="ECO:0000256" key="4">
    <source>
        <dbReference type="ARBA" id="ARBA00023163"/>
    </source>
</evidence>
<dbReference type="PANTHER" id="PTHR33238:SF7">
    <property type="entry name" value="IRON-DEPENDENT TRANSCRIPTIONAL REGULATOR"/>
    <property type="match status" value="1"/>
</dbReference>
<dbReference type="Pfam" id="PF02742">
    <property type="entry name" value="Fe_dep_repr_C"/>
    <property type="match status" value="1"/>
</dbReference>
<dbReference type="Pfam" id="PF01325">
    <property type="entry name" value="Fe_dep_repress"/>
    <property type="match status" value="1"/>
</dbReference>
<evidence type="ECO:0000256" key="2">
    <source>
        <dbReference type="ARBA" id="ARBA00023015"/>
    </source>
</evidence>
<dbReference type="AlphaFoldDB" id="A0A412B0A5"/>
<dbReference type="InterPro" id="IPR036390">
    <property type="entry name" value="WH_DNA-bd_sf"/>
</dbReference>
<dbReference type="InterPro" id="IPR022687">
    <property type="entry name" value="HTH_DTXR"/>
</dbReference>
<dbReference type="SMART" id="SM00529">
    <property type="entry name" value="HTH_DTXR"/>
    <property type="match status" value="1"/>
</dbReference>
<proteinExistence type="inferred from homology"/>
<organism evidence="6 7">
    <name type="scientific">[Clostridium] leptum</name>
    <dbReference type="NCBI Taxonomy" id="1535"/>
    <lineage>
        <taxon>Bacteria</taxon>
        <taxon>Bacillati</taxon>
        <taxon>Bacillota</taxon>
        <taxon>Clostridia</taxon>
        <taxon>Eubacteriales</taxon>
        <taxon>Oscillospiraceae</taxon>
        <taxon>Oscillospiraceae incertae sedis</taxon>
    </lineage>
</organism>
<keyword evidence="3" id="KW-0238">DNA-binding</keyword>
<dbReference type="GO" id="GO:0046983">
    <property type="term" value="F:protein dimerization activity"/>
    <property type="evidence" value="ECO:0007669"/>
    <property type="project" value="InterPro"/>
</dbReference>
<evidence type="ECO:0000313" key="6">
    <source>
        <dbReference type="EMBL" id="RGQ43773.1"/>
    </source>
</evidence>
<dbReference type="InterPro" id="IPR001367">
    <property type="entry name" value="Fe_dep_repressor"/>
</dbReference>
<evidence type="ECO:0000259" key="5">
    <source>
        <dbReference type="PROSITE" id="PS50944"/>
    </source>
</evidence>
<comment type="similarity">
    <text evidence="1">Belongs to the DtxR/MntR family.</text>
</comment>
<name>A0A412B0A5_9FIRM</name>
<dbReference type="PROSITE" id="PS50944">
    <property type="entry name" value="HTH_DTXR"/>
    <property type="match status" value="1"/>
</dbReference>
<dbReference type="EMBL" id="QRTC01000004">
    <property type="protein sequence ID" value="RGQ43773.1"/>
    <property type="molecule type" value="Genomic_DNA"/>
</dbReference>
<dbReference type="InterPro" id="IPR036421">
    <property type="entry name" value="Fe_dep_repressor_sf"/>
</dbReference>
<protein>
    <submittedName>
        <fullName evidence="6">Metal-dependent transcriptional regulator</fullName>
    </submittedName>
</protein>
<keyword evidence="4" id="KW-0804">Transcription</keyword>
<sequence>MRIQESAENYLETILILKKRSGHVRSIDIANELSYSKPSVSVAMKNLRMNGYIEMDPDGSITLLNKGREIAEKIYERHTLLSDWLTILGVSPEIAVEDACRIEHVISDESFRAIKAHAEKYKQD</sequence>
<dbReference type="InterPro" id="IPR022689">
    <property type="entry name" value="Iron_dep_repressor"/>
</dbReference>
<dbReference type="InterPro" id="IPR050536">
    <property type="entry name" value="DtxR_MntR_Metal-Reg"/>
</dbReference>
<evidence type="ECO:0000256" key="1">
    <source>
        <dbReference type="ARBA" id="ARBA00007871"/>
    </source>
</evidence>
<evidence type="ECO:0000256" key="3">
    <source>
        <dbReference type="ARBA" id="ARBA00023125"/>
    </source>
</evidence>
<dbReference type="GO" id="GO:0046914">
    <property type="term" value="F:transition metal ion binding"/>
    <property type="evidence" value="ECO:0007669"/>
    <property type="project" value="InterPro"/>
</dbReference>
<gene>
    <name evidence="6" type="ORF">DWY99_02215</name>
</gene>
<dbReference type="SUPFAM" id="SSF47979">
    <property type="entry name" value="Iron-dependent repressor protein, dimerization domain"/>
    <property type="match status" value="1"/>
</dbReference>
<reference evidence="6 7" key="1">
    <citation type="submission" date="2018-08" db="EMBL/GenBank/DDBJ databases">
        <title>A genome reference for cultivated species of the human gut microbiota.</title>
        <authorList>
            <person name="Zou Y."/>
            <person name="Xue W."/>
            <person name="Luo G."/>
        </authorList>
    </citation>
    <scope>NUCLEOTIDE SEQUENCE [LARGE SCALE GENOMIC DNA]</scope>
    <source>
        <strain evidence="6 7">AF28-26</strain>
    </source>
</reference>
<dbReference type="Gene3D" id="1.10.60.10">
    <property type="entry name" value="Iron dependent repressor, metal binding and dimerisation domain"/>
    <property type="match status" value="1"/>
</dbReference>
<accession>A0A412B0A5</accession>
<dbReference type="InterPro" id="IPR036388">
    <property type="entry name" value="WH-like_DNA-bd_sf"/>
</dbReference>
<dbReference type="GO" id="GO:0003677">
    <property type="term" value="F:DNA binding"/>
    <property type="evidence" value="ECO:0007669"/>
    <property type="project" value="UniProtKB-KW"/>
</dbReference>
<keyword evidence="2" id="KW-0805">Transcription regulation</keyword>
<comment type="caution">
    <text evidence="6">The sequence shown here is derived from an EMBL/GenBank/DDBJ whole genome shotgun (WGS) entry which is preliminary data.</text>
</comment>
<dbReference type="Gene3D" id="1.10.10.10">
    <property type="entry name" value="Winged helix-like DNA-binding domain superfamily/Winged helix DNA-binding domain"/>
    <property type="match status" value="1"/>
</dbReference>
<dbReference type="Proteomes" id="UP000284751">
    <property type="component" value="Unassembled WGS sequence"/>
</dbReference>
<dbReference type="GO" id="GO:0003700">
    <property type="term" value="F:DNA-binding transcription factor activity"/>
    <property type="evidence" value="ECO:0007669"/>
    <property type="project" value="InterPro"/>
</dbReference>
<evidence type="ECO:0000313" key="7">
    <source>
        <dbReference type="Proteomes" id="UP000284751"/>
    </source>
</evidence>
<dbReference type="PANTHER" id="PTHR33238">
    <property type="entry name" value="IRON (METAL) DEPENDENT REPRESSOR, DTXR FAMILY"/>
    <property type="match status" value="1"/>
</dbReference>
<feature type="domain" description="HTH dtxR-type" evidence="5">
    <location>
        <begin position="1"/>
        <end position="64"/>
    </location>
</feature>